<dbReference type="HAMAP" id="MF_01416">
    <property type="entry name" value="ATP_synth_delta_bact"/>
    <property type="match status" value="1"/>
</dbReference>
<dbReference type="Pfam" id="PF00213">
    <property type="entry name" value="OSCP"/>
    <property type="match status" value="1"/>
</dbReference>
<dbReference type="InterPro" id="IPR000711">
    <property type="entry name" value="ATPase_OSCP/dsu"/>
</dbReference>
<keyword evidence="2" id="KW-0813">Transport</keyword>
<dbReference type="AlphaFoldDB" id="A0A382MSH9"/>
<evidence type="ECO:0000256" key="5">
    <source>
        <dbReference type="ARBA" id="ARBA00023136"/>
    </source>
</evidence>
<dbReference type="EMBL" id="UINC01095607">
    <property type="protein sequence ID" value="SVC51829.1"/>
    <property type="molecule type" value="Genomic_DNA"/>
</dbReference>
<sequence length="148" mass="16548">MFIDQLARTESQFRSFLQSKRITGEQKTSILNTILGDHGHPLVNELLSHLKGTQATKILMFVANLFDHRFKEGKNIVSVEGVVSCEFDERQVSSLKSSLDDILGKEADLTLNVDQSLLGGIRLRIGNTLLDASIQNQLQMLRAELMHA</sequence>
<name>A0A382MSH9_9ZZZZ</name>
<reference evidence="7" key="1">
    <citation type="submission" date="2018-05" db="EMBL/GenBank/DDBJ databases">
        <authorList>
            <person name="Lanie J.A."/>
            <person name="Ng W.-L."/>
            <person name="Kazmierczak K.M."/>
            <person name="Andrzejewski T.M."/>
            <person name="Davidsen T.M."/>
            <person name="Wayne K.J."/>
            <person name="Tettelin H."/>
            <person name="Glass J.I."/>
            <person name="Rusch D."/>
            <person name="Podicherti R."/>
            <person name="Tsui H.-C.T."/>
            <person name="Winkler M.E."/>
        </authorList>
    </citation>
    <scope>NUCLEOTIDE SEQUENCE</scope>
</reference>
<evidence type="ECO:0000256" key="1">
    <source>
        <dbReference type="ARBA" id="ARBA00004370"/>
    </source>
</evidence>
<evidence type="ECO:0008006" key="8">
    <source>
        <dbReference type="Google" id="ProtNLM"/>
    </source>
</evidence>
<evidence type="ECO:0000313" key="7">
    <source>
        <dbReference type="EMBL" id="SVC51829.1"/>
    </source>
</evidence>
<dbReference type="PANTHER" id="PTHR11910">
    <property type="entry name" value="ATP SYNTHASE DELTA CHAIN"/>
    <property type="match status" value="1"/>
</dbReference>
<dbReference type="NCBIfam" id="TIGR01145">
    <property type="entry name" value="ATP_synt_delta"/>
    <property type="match status" value="1"/>
</dbReference>
<evidence type="ECO:0000256" key="3">
    <source>
        <dbReference type="ARBA" id="ARBA00022781"/>
    </source>
</evidence>
<evidence type="ECO:0000256" key="4">
    <source>
        <dbReference type="ARBA" id="ARBA00023065"/>
    </source>
</evidence>
<keyword evidence="4" id="KW-0406">Ion transport</keyword>
<evidence type="ECO:0000256" key="6">
    <source>
        <dbReference type="ARBA" id="ARBA00023310"/>
    </source>
</evidence>
<dbReference type="PRINTS" id="PR00125">
    <property type="entry name" value="ATPASEDELTA"/>
</dbReference>
<keyword evidence="6" id="KW-0066">ATP synthesis</keyword>
<accession>A0A382MSH9</accession>
<gene>
    <name evidence="7" type="ORF">METZ01_LOCUS304683</name>
</gene>
<dbReference type="GO" id="GO:0016020">
    <property type="term" value="C:membrane"/>
    <property type="evidence" value="ECO:0007669"/>
    <property type="project" value="UniProtKB-SubCell"/>
</dbReference>
<keyword evidence="5" id="KW-0472">Membrane</keyword>
<dbReference type="GO" id="GO:0046933">
    <property type="term" value="F:proton-transporting ATP synthase activity, rotational mechanism"/>
    <property type="evidence" value="ECO:0007669"/>
    <property type="project" value="InterPro"/>
</dbReference>
<evidence type="ECO:0000256" key="2">
    <source>
        <dbReference type="ARBA" id="ARBA00022448"/>
    </source>
</evidence>
<comment type="subcellular location">
    <subcellularLocation>
        <location evidence="1">Membrane</location>
    </subcellularLocation>
</comment>
<protein>
    <recommendedName>
        <fullName evidence="8">ATP synthase subunit delta</fullName>
    </recommendedName>
</protein>
<organism evidence="7">
    <name type="scientific">marine metagenome</name>
    <dbReference type="NCBI Taxonomy" id="408172"/>
    <lineage>
        <taxon>unclassified sequences</taxon>
        <taxon>metagenomes</taxon>
        <taxon>ecological metagenomes</taxon>
    </lineage>
</organism>
<proteinExistence type="inferred from homology"/>
<keyword evidence="3" id="KW-0375">Hydrogen ion transport</keyword>